<dbReference type="EC" id="2.1.1.-" evidence="3"/>
<dbReference type="Pfam" id="PF08241">
    <property type="entry name" value="Methyltransf_11"/>
    <property type="match status" value="1"/>
</dbReference>
<dbReference type="RefSeq" id="WP_146521848.1">
    <property type="nucleotide sequence ID" value="NZ_CP151726.1"/>
</dbReference>
<dbReference type="CDD" id="cd02440">
    <property type="entry name" value="AdoMet_MTases"/>
    <property type="match status" value="1"/>
</dbReference>
<dbReference type="AlphaFoldDB" id="A0A5C6AFK8"/>
<dbReference type="Proteomes" id="UP000320176">
    <property type="component" value="Unassembled WGS sequence"/>
</dbReference>
<dbReference type="GO" id="GO:0032259">
    <property type="term" value="P:methylation"/>
    <property type="evidence" value="ECO:0007669"/>
    <property type="project" value="UniProtKB-KW"/>
</dbReference>
<evidence type="ECO:0000256" key="1">
    <source>
        <dbReference type="SAM" id="SignalP"/>
    </source>
</evidence>
<accession>A0A5C6AFK8</accession>
<keyword evidence="4" id="KW-1185">Reference proteome</keyword>
<reference evidence="3 4" key="1">
    <citation type="submission" date="2019-02" db="EMBL/GenBank/DDBJ databases">
        <title>Deep-cultivation of Planctomycetes and their phenomic and genomic characterization uncovers novel biology.</title>
        <authorList>
            <person name="Wiegand S."/>
            <person name="Jogler M."/>
            <person name="Boedeker C."/>
            <person name="Pinto D."/>
            <person name="Vollmers J."/>
            <person name="Rivas-Marin E."/>
            <person name="Kohn T."/>
            <person name="Peeters S.H."/>
            <person name="Heuer A."/>
            <person name="Rast P."/>
            <person name="Oberbeckmann S."/>
            <person name="Bunk B."/>
            <person name="Jeske O."/>
            <person name="Meyerdierks A."/>
            <person name="Storesund J.E."/>
            <person name="Kallscheuer N."/>
            <person name="Luecker S."/>
            <person name="Lage O.M."/>
            <person name="Pohl T."/>
            <person name="Merkel B.J."/>
            <person name="Hornburger P."/>
            <person name="Mueller R.-W."/>
            <person name="Bruemmer F."/>
            <person name="Labrenz M."/>
            <person name="Spormann A.M."/>
            <person name="Op Den Camp H."/>
            <person name="Overmann J."/>
            <person name="Amann R."/>
            <person name="Jetten M.S.M."/>
            <person name="Mascher T."/>
            <person name="Medema M.H."/>
            <person name="Devos D.P."/>
            <person name="Kaster A.-K."/>
            <person name="Ovreas L."/>
            <person name="Rohde M."/>
            <person name="Galperin M.Y."/>
            <person name="Jogler C."/>
        </authorList>
    </citation>
    <scope>NUCLEOTIDE SEQUENCE [LARGE SCALE GENOMIC DNA]</scope>
    <source>
        <strain evidence="3 4">Pla52n</strain>
    </source>
</reference>
<dbReference type="GO" id="GO:0008757">
    <property type="term" value="F:S-adenosylmethionine-dependent methyltransferase activity"/>
    <property type="evidence" value="ECO:0007669"/>
    <property type="project" value="InterPro"/>
</dbReference>
<organism evidence="3 4">
    <name type="scientific">Stieleria varia</name>
    <dbReference type="NCBI Taxonomy" id="2528005"/>
    <lineage>
        <taxon>Bacteria</taxon>
        <taxon>Pseudomonadati</taxon>
        <taxon>Planctomycetota</taxon>
        <taxon>Planctomycetia</taxon>
        <taxon>Pirellulales</taxon>
        <taxon>Pirellulaceae</taxon>
        <taxon>Stieleria</taxon>
    </lineage>
</organism>
<name>A0A5C6AFK8_9BACT</name>
<protein>
    <submittedName>
        <fullName evidence="3">Putative methyltransferase YcgJ</fullName>
        <ecNumber evidence="3">2.1.1.-</ecNumber>
    </submittedName>
</protein>
<dbReference type="Gene3D" id="3.40.50.150">
    <property type="entry name" value="Vaccinia Virus protein VP39"/>
    <property type="match status" value="1"/>
</dbReference>
<feature type="signal peptide" evidence="1">
    <location>
        <begin position="1"/>
        <end position="22"/>
    </location>
</feature>
<evidence type="ECO:0000313" key="4">
    <source>
        <dbReference type="Proteomes" id="UP000320176"/>
    </source>
</evidence>
<evidence type="ECO:0000313" key="3">
    <source>
        <dbReference type="EMBL" id="TWT98216.1"/>
    </source>
</evidence>
<dbReference type="PANTHER" id="PTHR43591">
    <property type="entry name" value="METHYLTRANSFERASE"/>
    <property type="match status" value="1"/>
</dbReference>
<keyword evidence="3" id="KW-0489">Methyltransferase</keyword>
<dbReference type="InterPro" id="IPR013216">
    <property type="entry name" value="Methyltransf_11"/>
</dbReference>
<dbReference type="InterPro" id="IPR029063">
    <property type="entry name" value="SAM-dependent_MTases_sf"/>
</dbReference>
<sequence length="243" mass="27226" precursor="true">MKTFRFSLLAILLIQLVRPTFAQEAVVDQPDAGVTKVPEGINDNFKKPDLNVDEWIGKFEVESREVYSARNEVLKACRIKPGDRIADVGAGTGFYSRLFAKTTGWGGWVYSVDIAPSFLQHIAKRATADGIENLTTVLGTDVSIRLPPESVDLVFICDTYHHFESPAESLASIYRALKPGGRLVLIDFNRIPGKSREFLLGHIRAPKEVFQAEIVKSGFQFEDEVTIDAFEENYLLRFTKPKS</sequence>
<evidence type="ECO:0000259" key="2">
    <source>
        <dbReference type="Pfam" id="PF08241"/>
    </source>
</evidence>
<dbReference type="SUPFAM" id="SSF53335">
    <property type="entry name" value="S-adenosyl-L-methionine-dependent methyltransferases"/>
    <property type="match status" value="1"/>
</dbReference>
<feature type="domain" description="Methyltransferase type 11" evidence="2">
    <location>
        <begin position="87"/>
        <end position="185"/>
    </location>
</feature>
<keyword evidence="3" id="KW-0808">Transferase</keyword>
<proteinExistence type="predicted"/>
<gene>
    <name evidence="3" type="primary">ycgJ_3</name>
    <name evidence="3" type="ORF">Pla52n_47260</name>
</gene>
<dbReference type="OrthoDB" id="9784101at2"/>
<keyword evidence="1" id="KW-0732">Signal</keyword>
<comment type="caution">
    <text evidence="3">The sequence shown here is derived from an EMBL/GenBank/DDBJ whole genome shotgun (WGS) entry which is preliminary data.</text>
</comment>
<dbReference type="EMBL" id="SJPN01000006">
    <property type="protein sequence ID" value="TWT98216.1"/>
    <property type="molecule type" value="Genomic_DNA"/>
</dbReference>
<feature type="chain" id="PRO_5023087443" evidence="1">
    <location>
        <begin position="23"/>
        <end position="243"/>
    </location>
</feature>